<organism evidence="1 2">
    <name type="scientific">Ascobolus immersus RN42</name>
    <dbReference type="NCBI Taxonomy" id="1160509"/>
    <lineage>
        <taxon>Eukaryota</taxon>
        <taxon>Fungi</taxon>
        <taxon>Dikarya</taxon>
        <taxon>Ascomycota</taxon>
        <taxon>Pezizomycotina</taxon>
        <taxon>Pezizomycetes</taxon>
        <taxon>Pezizales</taxon>
        <taxon>Ascobolaceae</taxon>
        <taxon>Ascobolus</taxon>
    </lineage>
</organism>
<sequence>MPPVRTRKKAANDNTEAGITTGSENSALLVRPSESDIVRVIDHRTGQIMTFLNRSRDLFRYILGSMDRYSGRSDYLSFFKWGHRVRYVKERCPYNEKDFKKMLGLEREGIPTYEVVSASDPRETLKDKNVVSLRDAAINGGIPEGRLEQLFADWEKAGFDPDVFFTDALASSPKSVGAAAPDDSMDAESDIPEVFHMIDYRTGQVVSLEGNSSDLADYIGDWNKFDFDFASIGHKMRLVESRVQRRDADRHRNLQTLRASQTNFVQDEAVEKVLLPATDPRETLRGKKIVSLEEAALRGGLDFDELCGFYDSVDHQNFSDNIKGGPLVSWYHGGRHPSSTRCATTLKGGLMSNGPEYNFPHIPTAATRPRMGCPLTNKKDPGPTQPYVPTMTRTAAQKYFAQFPTPLTKKVGFGCPYPARGPMNSYQDYPLGFGDDIPNTNITY</sequence>
<gene>
    <name evidence="1" type="ORF">BJ508DRAFT_68895</name>
</gene>
<name>A0A3N4HEQ7_ASCIM</name>
<evidence type="ECO:0000313" key="1">
    <source>
        <dbReference type="EMBL" id="RPA72693.1"/>
    </source>
</evidence>
<keyword evidence="2" id="KW-1185">Reference proteome</keyword>
<evidence type="ECO:0000313" key="2">
    <source>
        <dbReference type="Proteomes" id="UP000275078"/>
    </source>
</evidence>
<protein>
    <submittedName>
        <fullName evidence="1">Uncharacterized protein</fullName>
    </submittedName>
</protein>
<reference evidence="1 2" key="1">
    <citation type="journal article" date="2018" name="Nat. Ecol. Evol.">
        <title>Pezizomycetes genomes reveal the molecular basis of ectomycorrhizal truffle lifestyle.</title>
        <authorList>
            <person name="Murat C."/>
            <person name="Payen T."/>
            <person name="Noel B."/>
            <person name="Kuo A."/>
            <person name="Morin E."/>
            <person name="Chen J."/>
            <person name="Kohler A."/>
            <person name="Krizsan K."/>
            <person name="Balestrini R."/>
            <person name="Da Silva C."/>
            <person name="Montanini B."/>
            <person name="Hainaut M."/>
            <person name="Levati E."/>
            <person name="Barry K.W."/>
            <person name="Belfiori B."/>
            <person name="Cichocki N."/>
            <person name="Clum A."/>
            <person name="Dockter R.B."/>
            <person name="Fauchery L."/>
            <person name="Guy J."/>
            <person name="Iotti M."/>
            <person name="Le Tacon F."/>
            <person name="Lindquist E.A."/>
            <person name="Lipzen A."/>
            <person name="Malagnac F."/>
            <person name="Mello A."/>
            <person name="Molinier V."/>
            <person name="Miyauchi S."/>
            <person name="Poulain J."/>
            <person name="Riccioni C."/>
            <person name="Rubini A."/>
            <person name="Sitrit Y."/>
            <person name="Splivallo R."/>
            <person name="Traeger S."/>
            <person name="Wang M."/>
            <person name="Zifcakova L."/>
            <person name="Wipf D."/>
            <person name="Zambonelli A."/>
            <person name="Paolocci F."/>
            <person name="Nowrousian M."/>
            <person name="Ottonello S."/>
            <person name="Baldrian P."/>
            <person name="Spatafora J.W."/>
            <person name="Henrissat B."/>
            <person name="Nagy L.G."/>
            <person name="Aury J.M."/>
            <person name="Wincker P."/>
            <person name="Grigoriev I.V."/>
            <person name="Bonfante P."/>
            <person name="Martin F.M."/>
        </authorList>
    </citation>
    <scope>NUCLEOTIDE SEQUENCE [LARGE SCALE GENOMIC DNA]</scope>
    <source>
        <strain evidence="1 2">RN42</strain>
    </source>
</reference>
<proteinExistence type="predicted"/>
<dbReference type="EMBL" id="ML119851">
    <property type="protein sequence ID" value="RPA72693.1"/>
    <property type="molecule type" value="Genomic_DNA"/>
</dbReference>
<dbReference type="Proteomes" id="UP000275078">
    <property type="component" value="Unassembled WGS sequence"/>
</dbReference>
<dbReference type="AlphaFoldDB" id="A0A3N4HEQ7"/>
<accession>A0A3N4HEQ7</accession>